<feature type="signal peptide" evidence="1">
    <location>
        <begin position="1"/>
        <end position="27"/>
    </location>
</feature>
<keyword evidence="1" id="KW-0732">Signal</keyword>
<evidence type="ECO:0000313" key="2">
    <source>
        <dbReference type="EMBL" id="KAF4622757.1"/>
    </source>
</evidence>
<evidence type="ECO:0000313" key="3">
    <source>
        <dbReference type="Proteomes" id="UP000566819"/>
    </source>
</evidence>
<comment type="caution">
    <text evidence="2">The sequence shown here is derived from an EMBL/GenBank/DDBJ whole genome shotgun (WGS) entry which is preliminary data.</text>
</comment>
<feature type="chain" id="PRO_5034361805" evidence="1">
    <location>
        <begin position="28"/>
        <end position="147"/>
    </location>
</feature>
<dbReference type="EMBL" id="JAAMPI010001841">
    <property type="protein sequence ID" value="KAF4622757.1"/>
    <property type="molecule type" value="Genomic_DNA"/>
</dbReference>
<proteinExistence type="predicted"/>
<protein>
    <submittedName>
        <fullName evidence="2">Uncharacterized protein</fullName>
    </submittedName>
</protein>
<dbReference type="OrthoDB" id="2112446at2759"/>
<keyword evidence="3" id="KW-1185">Reference proteome</keyword>
<accession>A0A8H4R3T7</accession>
<name>A0A8H4R3T7_9HELO</name>
<dbReference type="AlphaFoldDB" id="A0A8H4R3T7"/>
<organism evidence="2 3">
    <name type="scientific">Cudoniella acicularis</name>
    <dbReference type="NCBI Taxonomy" id="354080"/>
    <lineage>
        <taxon>Eukaryota</taxon>
        <taxon>Fungi</taxon>
        <taxon>Dikarya</taxon>
        <taxon>Ascomycota</taxon>
        <taxon>Pezizomycotina</taxon>
        <taxon>Leotiomycetes</taxon>
        <taxon>Helotiales</taxon>
        <taxon>Tricladiaceae</taxon>
        <taxon>Cudoniella</taxon>
    </lineage>
</organism>
<evidence type="ECO:0000256" key="1">
    <source>
        <dbReference type="SAM" id="SignalP"/>
    </source>
</evidence>
<gene>
    <name evidence="2" type="ORF">G7Y89_g14269</name>
</gene>
<reference evidence="2 3" key="1">
    <citation type="submission" date="2020-03" db="EMBL/GenBank/DDBJ databases">
        <title>Draft Genome Sequence of Cudoniella acicularis.</title>
        <authorList>
            <person name="Buettner E."/>
            <person name="Kellner H."/>
        </authorList>
    </citation>
    <scope>NUCLEOTIDE SEQUENCE [LARGE SCALE GENOMIC DNA]</scope>
    <source>
        <strain evidence="2 3">DSM 108380</strain>
    </source>
</reference>
<dbReference type="Proteomes" id="UP000566819">
    <property type="component" value="Unassembled WGS sequence"/>
</dbReference>
<sequence>MRRFEPLFRSFAFALIAAAAPTPTVYPEVIPGPSLPSLAELNLTSEYLYTLPPVVLFVSTSQLPRAALFNNDCYSAYVDNVIACYNYLNAVPSGTRCGVTAVLVLKILTPPTLLVIGFCLRFRLQDLSNHKLLNRLGLSTALNVRIG</sequence>